<dbReference type="InterPro" id="IPR019734">
    <property type="entry name" value="TPR_rpt"/>
</dbReference>
<dbReference type="PANTHER" id="PTHR44858:SF1">
    <property type="entry name" value="UDP-N-ACETYLGLUCOSAMINE--PEPTIDE N-ACETYLGLUCOSAMINYLTRANSFERASE SPINDLY-RELATED"/>
    <property type="match status" value="1"/>
</dbReference>
<accession>A0A8J7CI99</accession>
<dbReference type="PROSITE" id="PS50293">
    <property type="entry name" value="TPR_REGION"/>
    <property type="match status" value="1"/>
</dbReference>
<reference evidence="4" key="1">
    <citation type="submission" date="2020-09" db="EMBL/GenBank/DDBJ databases">
        <title>Iningainema tapete sp. nov. (Scytonemataceae, Cyanobacteria) from greenhouses in central Florida (USA) produces two types of nodularin with biosynthetic potential for microcystin-LR and anabaenopeptins.</title>
        <authorList>
            <person name="Berthold D.E."/>
            <person name="Lefler F.W."/>
            <person name="Huang I.-S."/>
            <person name="Abdulla H."/>
            <person name="Zimba P.V."/>
            <person name="Laughinghouse H.D. IV."/>
        </authorList>
    </citation>
    <scope>NUCLEOTIDE SEQUENCE</scope>
    <source>
        <strain evidence="4">BLCCT55</strain>
    </source>
</reference>
<dbReference type="Pfam" id="PF13414">
    <property type="entry name" value="TPR_11"/>
    <property type="match status" value="1"/>
</dbReference>
<evidence type="ECO:0000256" key="1">
    <source>
        <dbReference type="ARBA" id="ARBA00022737"/>
    </source>
</evidence>
<dbReference type="AlphaFoldDB" id="A0A8J7CI99"/>
<sequence>MKRGQNYLDTGNKDKAIKDFLTASQLYIKVGDMKEVITSLDKLLKIAPTNSEAYNERGIAKSNLNDYEGAIKDFDQAIRLKPNFALAYLNRGITRFSMSRFLEIREKNKIFYVFRDDGHDIIQDLQQAVLLFNQQKDEVGQKRVREVAKKIQETFSKAIILYDDDQRKIQDALNKLQQPPNVP</sequence>
<dbReference type="RefSeq" id="WP_190838873.1">
    <property type="nucleotide sequence ID" value="NZ_CAWPPI010000134.1"/>
</dbReference>
<evidence type="ECO:0000256" key="2">
    <source>
        <dbReference type="ARBA" id="ARBA00022803"/>
    </source>
</evidence>
<dbReference type="SMART" id="SM00028">
    <property type="entry name" value="TPR"/>
    <property type="match status" value="2"/>
</dbReference>
<proteinExistence type="predicted"/>
<dbReference type="EMBL" id="JACXAE010000134">
    <property type="protein sequence ID" value="MBD2778785.1"/>
    <property type="molecule type" value="Genomic_DNA"/>
</dbReference>
<dbReference type="Pfam" id="PF13181">
    <property type="entry name" value="TPR_8"/>
    <property type="match status" value="1"/>
</dbReference>
<name>A0A8J7CI99_9CYAN</name>
<dbReference type="Gene3D" id="1.25.40.10">
    <property type="entry name" value="Tetratricopeptide repeat domain"/>
    <property type="match status" value="1"/>
</dbReference>
<protein>
    <submittedName>
        <fullName evidence="4">Tetratricopeptide repeat protein</fullName>
    </submittedName>
</protein>
<organism evidence="4 5">
    <name type="scientific">Iningainema tapete BLCC-T55</name>
    <dbReference type="NCBI Taxonomy" id="2748662"/>
    <lineage>
        <taxon>Bacteria</taxon>
        <taxon>Bacillati</taxon>
        <taxon>Cyanobacteriota</taxon>
        <taxon>Cyanophyceae</taxon>
        <taxon>Nostocales</taxon>
        <taxon>Scytonemataceae</taxon>
        <taxon>Iningainema tapete</taxon>
    </lineage>
</organism>
<keyword evidence="2 3" id="KW-0802">TPR repeat</keyword>
<gene>
    <name evidence="4" type="ORF">ICL16_43770</name>
</gene>
<dbReference type="InterPro" id="IPR011990">
    <property type="entry name" value="TPR-like_helical_dom_sf"/>
</dbReference>
<keyword evidence="1" id="KW-0677">Repeat</keyword>
<dbReference type="SUPFAM" id="SSF48452">
    <property type="entry name" value="TPR-like"/>
    <property type="match status" value="1"/>
</dbReference>
<dbReference type="GO" id="GO:0009279">
    <property type="term" value="C:cell outer membrane"/>
    <property type="evidence" value="ECO:0007669"/>
    <property type="project" value="TreeGrafter"/>
</dbReference>
<dbReference type="InterPro" id="IPR050498">
    <property type="entry name" value="Ycf3"/>
</dbReference>
<evidence type="ECO:0000256" key="3">
    <source>
        <dbReference type="PROSITE-ProRule" id="PRU00339"/>
    </source>
</evidence>
<dbReference type="Proteomes" id="UP000629098">
    <property type="component" value="Unassembled WGS sequence"/>
</dbReference>
<feature type="repeat" description="TPR" evidence="3">
    <location>
        <begin position="51"/>
        <end position="84"/>
    </location>
</feature>
<evidence type="ECO:0000313" key="5">
    <source>
        <dbReference type="Proteomes" id="UP000629098"/>
    </source>
</evidence>
<dbReference type="PROSITE" id="PS50005">
    <property type="entry name" value="TPR"/>
    <property type="match status" value="2"/>
</dbReference>
<keyword evidence="5" id="KW-1185">Reference proteome</keyword>
<comment type="caution">
    <text evidence="4">The sequence shown here is derived from an EMBL/GenBank/DDBJ whole genome shotgun (WGS) entry which is preliminary data.</text>
</comment>
<evidence type="ECO:0000313" key="4">
    <source>
        <dbReference type="EMBL" id="MBD2778785.1"/>
    </source>
</evidence>
<feature type="repeat" description="TPR" evidence="3">
    <location>
        <begin position="17"/>
        <end position="50"/>
    </location>
</feature>
<dbReference type="PANTHER" id="PTHR44858">
    <property type="entry name" value="TETRATRICOPEPTIDE REPEAT PROTEIN 6"/>
    <property type="match status" value="1"/>
</dbReference>
<dbReference type="GO" id="GO:0046813">
    <property type="term" value="P:receptor-mediated virion attachment to host cell"/>
    <property type="evidence" value="ECO:0007669"/>
    <property type="project" value="TreeGrafter"/>
</dbReference>